<evidence type="ECO:0008006" key="3">
    <source>
        <dbReference type="Google" id="ProtNLM"/>
    </source>
</evidence>
<gene>
    <name evidence="1" type="ORF">DQK91_19910</name>
</gene>
<dbReference type="SUPFAM" id="SSF52091">
    <property type="entry name" value="SpoIIaa-like"/>
    <property type="match status" value="1"/>
</dbReference>
<proteinExistence type="predicted"/>
<evidence type="ECO:0000313" key="1">
    <source>
        <dbReference type="EMBL" id="TVM30843.1"/>
    </source>
</evidence>
<dbReference type="InterPro" id="IPR021866">
    <property type="entry name" value="SpoIIAA-like"/>
</dbReference>
<dbReference type="EMBL" id="QMIF01000019">
    <property type="protein sequence ID" value="TVM30843.1"/>
    <property type="molecule type" value="Genomic_DNA"/>
</dbReference>
<comment type="caution">
    <text evidence="1">The sequence shown here is derived from an EMBL/GenBank/DDBJ whole genome shotgun (WGS) entry which is preliminary data.</text>
</comment>
<organism evidence="1 2">
    <name type="scientific">Oceanidesulfovibrio marinus</name>
    <dbReference type="NCBI Taxonomy" id="370038"/>
    <lineage>
        <taxon>Bacteria</taxon>
        <taxon>Pseudomonadati</taxon>
        <taxon>Thermodesulfobacteriota</taxon>
        <taxon>Desulfovibrionia</taxon>
        <taxon>Desulfovibrionales</taxon>
        <taxon>Desulfovibrionaceae</taxon>
        <taxon>Oceanidesulfovibrio</taxon>
    </lineage>
</organism>
<reference evidence="1 2" key="1">
    <citation type="submission" date="2018-06" db="EMBL/GenBank/DDBJ databases">
        <title>Complete genome of Desulfovibrio marinus P48SEP.</title>
        <authorList>
            <person name="Crispim J.S."/>
            <person name="Vidigal P.M.P."/>
            <person name="Silva L.C.F."/>
            <person name="Araujo L.C."/>
            <person name="Laguardia C.N."/>
            <person name="Dias R.S."/>
            <person name="Sousa M.P."/>
            <person name="Paula S.O."/>
            <person name="Silva C."/>
        </authorList>
    </citation>
    <scope>NUCLEOTIDE SEQUENCE [LARGE SCALE GENOMIC DNA]</scope>
    <source>
        <strain evidence="1 2">P48SEP</strain>
    </source>
</reference>
<dbReference type="InterPro" id="IPR038396">
    <property type="entry name" value="SpoIIAA-like_sf"/>
</dbReference>
<accession>A0A6P1ZAW5</accession>
<dbReference type="OrthoDB" id="9811577at2"/>
<dbReference type="AlphaFoldDB" id="A0A6P1ZAW5"/>
<dbReference type="InterPro" id="IPR036513">
    <property type="entry name" value="STAS_dom_sf"/>
</dbReference>
<dbReference type="Gene3D" id="3.40.50.10600">
    <property type="entry name" value="SpoIIaa-like domains"/>
    <property type="match status" value="1"/>
</dbReference>
<name>A0A6P1ZAW5_9BACT</name>
<evidence type="ECO:0000313" key="2">
    <source>
        <dbReference type="Proteomes" id="UP000434052"/>
    </source>
</evidence>
<sequence length="154" mass="17903">MYRFRCAGLVHYGRRRCMLGGVSPPAARGATMLELRETPGSNIVELVIDGRISRDDFDRAIEIINRVIEEHGSVKLLEDIRAFGAVDPSLIWEDLKWAFAHFKDISKTAIVADRKWLEWYTNIFKPFVKMEVRYFDSSEIDDARRWLAEPPEQE</sequence>
<dbReference type="Pfam" id="PF11964">
    <property type="entry name" value="SpoIIAA-like"/>
    <property type="match status" value="1"/>
</dbReference>
<dbReference type="Proteomes" id="UP000434052">
    <property type="component" value="Unassembled WGS sequence"/>
</dbReference>
<protein>
    <recommendedName>
        <fullName evidence="3">STAS/SEC14 domain-containing protein</fullName>
    </recommendedName>
</protein>